<evidence type="ECO:0000313" key="2">
    <source>
        <dbReference type="EMBL" id="SVC17020.1"/>
    </source>
</evidence>
<dbReference type="InterPro" id="IPR011576">
    <property type="entry name" value="Pyridox_Oxase_N"/>
</dbReference>
<gene>
    <name evidence="2" type="ORF">METZ01_LOCUS269874</name>
</gene>
<dbReference type="PANTHER" id="PTHR42815">
    <property type="entry name" value="FAD-BINDING, PUTATIVE (AFU_ORTHOLOGUE AFUA_6G07600)-RELATED"/>
    <property type="match status" value="1"/>
</dbReference>
<dbReference type="EMBL" id="UINC01077157">
    <property type="protein sequence ID" value="SVC17020.1"/>
    <property type="molecule type" value="Genomic_DNA"/>
</dbReference>
<dbReference type="AlphaFoldDB" id="A0A382JY10"/>
<dbReference type="Gene3D" id="2.30.110.10">
    <property type="entry name" value="Electron Transport, Fmn-binding Protein, Chain A"/>
    <property type="match status" value="1"/>
</dbReference>
<dbReference type="PANTHER" id="PTHR42815:SF2">
    <property type="entry name" value="FAD-BINDING, PUTATIVE (AFU_ORTHOLOGUE AFUA_6G07600)-RELATED"/>
    <property type="match status" value="1"/>
</dbReference>
<evidence type="ECO:0000259" key="1">
    <source>
        <dbReference type="Pfam" id="PF01243"/>
    </source>
</evidence>
<reference evidence="2" key="1">
    <citation type="submission" date="2018-05" db="EMBL/GenBank/DDBJ databases">
        <authorList>
            <person name="Lanie J.A."/>
            <person name="Ng W.-L."/>
            <person name="Kazmierczak K.M."/>
            <person name="Andrzejewski T.M."/>
            <person name="Davidsen T.M."/>
            <person name="Wayne K.J."/>
            <person name="Tettelin H."/>
            <person name="Glass J.I."/>
            <person name="Rusch D."/>
            <person name="Podicherti R."/>
            <person name="Tsui H.-C.T."/>
            <person name="Winkler M.E."/>
        </authorList>
    </citation>
    <scope>NUCLEOTIDE SEQUENCE</scope>
</reference>
<dbReference type="NCBIfam" id="TIGR04025">
    <property type="entry name" value="PPOX_FMN_DR2398"/>
    <property type="match status" value="1"/>
</dbReference>
<accession>A0A382JY10</accession>
<dbReference type="Pfam" id="PF01243">
    <property type="entry name" value="PNPOx_N"/>
    <property type="match status" value="1"/>
</dbReference>
<protein>
    <recommendedName>
        <fullName evidence="1">Pyridoxamine 5'-phosphate oxidase N-terminal domain-containing protein</fullName>
    </recommendedName>
</protein>
<proteinExistence type="predicted"/>
<name>A0A382JY10_9ZZZZ</name>
<organism evidence="2">
    <name type="scientific">marine metagenome</name>
    <dbReference type="NCBI Taxonomy" id="408172"/>
    <lineage>
        <taxon>unclassified sequences</taxon>
        <taxon>metagenomes</taxon>
        <taxon>ecological metagenomes</taxon>
    </lineage>
</organism>
<sequence>MSYERVKDVKTLRETYPEPKGSPVDKVLYELDEHCRSFIARSPFLVLGTVGDVSPKGDHPGFVSVLDNKTLLIPDRRGNNRLDSFQNIVANPTVSLIFLIPGVNETFRIRGDGEITMDSVLLEPLALNGKVPQAGLIVHVREAYLHCGKAVLRSKLWETNSNTRQKEFSGRDMLADHVGRDRKEFQEYYDENLQAAMMDEGR</sequence>
<feature type="domain" description="Pyridoxamine 5'-phosphate oxidase N-terminal" evidence="1">
    <location>
        <begin position="31"/>
        <end position="125"/>
    </location>
</feature>
<dbReference type="InterPro" id="IPR024029">
    <property type="entry name" value="Pyridox_Oxase_FMN-dep"/>
</dbReference>
<dbReference type="SUPFAM" id="SSF50475">
    <property type="entry name" value="FMN-binding split barrel"/>
    <property type="match status" value="1"/>
</dbReference>
<dbReference type="InterPro" id="IPR012349">
    <property type="entry name" value="Split_barrel_FMN-bd"/>
</dbReference>